<feature type="transmembrane region" description="Helical" evidence="6">
    <location>
        <begin position="530"/>
        <end position="552"/>
    </location>
</feature>
<evidence type="ECO:0000256" key="5">
    <source>
        <dbReference type="ARBA" id="ARBA00023136"/>
    </source>
</evidence>
<feature type="domain" description="ABC3 transporter permease C-terminal" evidence="7">
    <location>
        <begin position="530"/>
        <end position="635"/>
    </location>
</feature>
<feature type="transmembrane region" description="Helical" evidence="6">
    <location>
        <begin position="573"/>
        <end position="596"/>
    </location>
</feature>
<sequence length="650" mass="67391">MNALVALRLAVAGGREQRLRRGFTAAGIGVAGALLLLAFSAPNAAFGRAERISWQDAATAVVDGEVADPPAEKPDGALFLAVSDYYDGTPMTRAYVAALGADPPVPPGIDRLPGPGEIAVSPALRRLLAATPGDQLDDRFPGRDTMTIGPAGLAHDNELVAIIGRTPDQLRGVGSVAELHGFFRSAPRVGVLTIQAAGIGVGTVFVLVPVLFLLVIVTRVAAGQQDRRLASLRLVGATRAQTALVAATETGLAAGAGTLLAWGGYELGRRVLAATVVFQRGHFWVEDVRVPGWELALVLAGLPALAVATTLASLWHVQLSPLSVQRRARRAPPTAWTALPLGVGVAGLLALVPLRDRVGPETLAQLRPMLALLSVAGVVLVGPWLCLRAARGVARLSRRAPALLAARRIAYDPRATFRAVAAVALAAMAAAYLGSTADRPGPPVGEEAKRIPAGVVRVNTGGMPLDLPLAVHRPGTDDYDVPYDGSLAGENRVRGAVAELMPNAIVNTDRDPVDYHLETLFADFDRLGGVAALFVLVIGACGLTAGVIGGLAERRRPFALLRASGVRLGELRLAILVETVATMLVTSLAGVALGLVAAYATTRAEGLVWTGPGLPVLAAVGAGMLAALVFALFALPLVGATTRHDAVRYE</sequence>
<feature type="transmembrane region" description="Helical" evidence="6">
    <location>
        <begin position="295"/>
        <end position="315"/>
    </location>
</feature>
<evidence type="ECO:0000313" key="8">
    <source>
        <dbReference type="EMBL" id="GIF54415.1"/>
    </source>
</evidence>
<comment type="subcellular location">
    <subcellularLocation>
        <location evidence="1">Cell membrane</location>
        <topology evidence="1">Multi-pass membrane protein</topology>
    </subcellularLocation>
</comment>
<evidence type="ECO:0000259" key="7">
    <source>
        <dbReference type="Pfam" id="PF02687"/>
    </source>
</evidence>
<gene>
    <name evidence="8" type="ORF">Air01nite_05100</name>
</gene>
<name>A0ABQ4BWJ1_9ACTN</name>
<keyword evidence="5 6" id="KW-0472">Membrane</keyword>
<feature type="transmembrane region" description="Helical" evidence="6">
    <location>
        <begin position="366"/>
        <end position="387"/>
    </location>
</feature>
<dbReference type="Pfam" id="PF02687">
    <property type="entry name" value="FtsX"/>
    <property type="match status" value="2"/>
</dbReference>
<evidence type="ECO:0000256" key="3">
    <source>
        <dbReference type="ARBA" id="ARBA00022692"/>
    </source>
</evidence>
<feature type="transmembrane region" description="Helical" evidence="6">
    <location>
        <begin position="616"/>
        <end position="638"/>
    </location>
</feature>
<protein>
    <recommendedName>
        <fullName evidence="7">ABC3 transporter permease C-terminal domain-containing protein</fullName>
    </recommendedName>
</protein>
<feature type="transmembrane region" description="Helical" evidence="6">
    <location>
        <begin position="415"/>
        <end position="434"/>
    </location>
</feature>
<feature type="domain" description="ABC3 transporter permease C-terminal" evidence="7">
    <location>
        <begin position="203"/>
        <end position="317"/>
    </location>
</feature>
<evidence type="ECO:0000256" key="2">
    <source>
        <dbReference type="ARBA" id="ARBA00022475"/>
    </source>
</evidence>
<reference evidence="8 9" key="1">
    <citation type="submission" date="2021-01" db="EMBL/GenBank/DDBJ databases">
        <title>Whole genome shotgun sequence of Asanoa iriomotensis NBRC 100142.</title>
        <authorList>
            <person name="Komaki H."/>
            <person name="Tamura T."/>
        </authorList>
    </citation>
    <scope>NUCLEOTIDE SEQUENCE [LARGE SCALE GENOMIC DNA]</scope>
    <source>
        <strain evidence="8 9">NBRC 100142</strain>
    </source>
</reference>
<organism evidence="8 9">
    <name type="scientific">Asanoa iriomotensis</name>
    <dbReference type="NCBI Taxonomy" id="234613"/>
    <lineage>
        <taxon>Bacteria</taxon>
        <taxon>Bacillati</taxon>
        <taxon>Actinomycetota</taxon>
        <taxon>Actinomycetes</taxon>
        <taxon>Micromonosporales</taxon>
        <taxon>Micromonosporaceae</taxon>
        <taxon>Asanoa</taxon>
    </lineage>
</organism>
<feature type="transmembrane region" description="Helical" evidence="6">
    <location>
        <begin position="21"/>
        <end position="41"/>
    </location>
</feature>
<dbReference type="Proteomes" id="UP000624325">
    <property type="component" value="Unassembled WGS sequence"/>
</dbReference>
<feature type="transmembrane region" description="Helical" evidence="6">
    <location>
        <begin position="335"/>
        <end position="354"/>
    </location>
</feature>
<keyword evidence="4 6" id="KW-1133">Transmembrane helix</keyword>
<evidence type="ECO:0000256" key="6">
    <source>
        <dbReference type="SAM" id="Phobius"/>
    </source>
</evidence>
<comment type="caution">
    <text evidence="8">The sequence shown here is derived from an EMBL/GenBank/DDBJ whole genome shotgun (WGS) entry which is preliminary data.</text>
</comment>
<dbReference type="RefSeq" id="WP_203700125.1">
    <property type="nucleotide sequence ID" value="NZ_BAAALU010000011.1"/>
</dbReference>
<evidence type="ECO:0000256" key="1">
    <source>
        <dbReference type="ARBA" id="ARBA00004651"/>
    </source>
</evidence>
<feature type="transmembrane region" description="Helical" evidence="6">
    <location>
        <begin position="243"/>
        <end position="265"/>
    </location>
</feature>
<evidence type="ECO:0000256" key="4">
    <source>
        <dbReference type="ARBA" id="ARBA00022989"/>
    </source>
</evidence>
<keyword evidence="3 6" id="KW-0812">Transmembrane</keyword>
<proteinExistence type="predicted"/>
<feature type="transmembrane region" description="Helical" evidence="6">
    <location>
        <begin position="197"/>
        <end position="222"/>
    </location>
</feature>
<keyword evidence="9" id="KW-1185">Reference proteome</keyword>
<evidence type="ECO:0000313" key="9">
    <source>
        <dbReference type="Proteomes" id="UP000624325"/>
    </source>
</evidence>
<dbReference type="InterPro" id="IPR003838">
    <property type="entry name" value="ABC3_permease_C"/>
</dbReference>
<keyword evidence="2" id="KW-1003">Cell membrane</keyword>
<accession>A0ABQ4BWJ1</accession>
<dbReference type="EMBL" id="BONC01000002">
    <property type="protein sequence ID" value="GIF54415.1"/>
    <property type="molecule type" value="Genomic_DNA"/>
</dbReference>